<organism evidence="9 10">
    <name type="scientific">Lentilactobacillus diolivorans DSM 14421</name>
    <dbReference type="NCBI Taxonomy" id="1423739"/>
    <lineage>
        <taxon>Bacteria</taxon>
        <taxon>Bacillati</taxon>
        <taxon>Bacillota</taxon>
        <taxon>Bacilli</taxon>
        <taxon>Lactobacillales</taxon>
        <taxon>Lactobacillaceae</taxon>
        <taxon>Lentilactobacillus</taxon>
    </lineage>
</organism>
<evidence type="ECO:0000256" key="3">
    <source>
        <dbReference type="ARBA" id="ARBA00014701"/>
    </source>
</evidence>
<evidence type="ECO:0000256" key="4">
    <source>
        <dbReference type="ARBA" id="ARBA00022679"/>
    </source>
</evidence>
<evidence type="ECO:0000313" key="10">
    <source>
        <dbReference type="Proteomes" id="UP000052013"/>
    </source>
</evidence>
<name>A0A0R1S5Q5_9LACO</name>
<dbReference type="NCBIfam" id="TIGR00744">
    <property type="entry name" value="ROK_glcA_fam"/>
    <property type="match status" value="1"/>
</dbReference>
<dbReference type="SUPFAM" id="SSF53067">
    <property type="entry name" value="Actin-like ATPase domain"/>
    <property type="match status" value="1"/>
</dbReference>
<dbReference type="GO" id="GO:0004340">
    <property type="term" value="F:glucokinase activity"/>
    <property type="evidence" value="ECO:0007669"/>
    <property type="project" value="UniProtKB-EC"/>
</dbReference>
<dbReference type="PROSITE" id="PS01125">
    <property type="entry name" value="ROK"/>
    <property type="match status" value="1"/>
</dbReference>
<dbReference type="PANTHER" id="PTHR18964">
    <property type="entry name" value="ROK (REPRESSOR, ORF, KINASE) FAMILY"/>
    <property type="match status" value="1"/>
</dbReference>
<dbReference type="PANTHER" id="PTHR18964:SF149">
    <property type="entry name" value="BIFUNCTIONAL UDP-N-ACETYLGLUCOSAMINE 2-EPIMERASE_N-ACETYLMANNOSAMINE KINASE"/>
    <property type="match status" value="1"/>
</dbReference>
<accession>A0A0R1S5Q5</accession>
<comment type="caution">
    <text evidence="9">The sequence shown here is derived from an EMBL/GenBank/DDBJ whole genome shotgun (WGS) entry which is preliminary data.</text>
</comment>
<evidence type="ECO:0000256" key="8">
    <source>
        <dbReference type="ARBA" id="ARBA00032386"/>
    </source>
</evidence>
<dbReference type="AlphaFoldDB" id="A0A0R1S5Q5"/>
<dbReference type="Gene3D" id="3.30.420.40">
    <property type="match status" value="2"/>
</dbReference>
<keyword evidence="7" id="KW-0067">ATP-binding</keyword>
<gene>
    <name evidence="9" type="ORF">FC85_GL001128</name>
</gene>
<dbReference type="InterPro" id="IPR004654">
    <property type="entry name" value="ROK_glcA"/>
</dbReference>
<reference evidence="9 10" key="1">
    <citation type="journal article" date="2015" name="Genome Announc.">
        <title>Expanding the biotechnology potential of lactobacilli through comparative genomics of 213 strains and associated genera.</title>
        <authorList>
            <person name="Sun Z."/>
            <person name="Harris H.M."/>
            <person name="McCann A."/>
            <person name="Guo C."/>
            <person name="Argimon S."/>
            <person name="Zhang W."/>
            <person name="Yang X."/>
            <person name="Jeffery I.B."/>
            <person name="Cooney J.C."/>
            <person name="Kagawa T.F."/>
            <person name="Liu W."/>
            <person name="Song Y."/>
            <person name="Salvetti E."/>
            <person name="Wrobel A."/>
            <person name="Rasinkangas P."/>
            <person name="Parkhill J."/>
            <person name="Rea M.C."/>
            <person name="O'Sullivan O."/>
            <person name="Ritari J."/>
            <person name="Douillard F.P."/>
            <person name="Paul Ross R."/>
            <person name="Yang R."/>
            <person name="Briner A.E."/>
            <person name="Felis G.E."/>
            <person name="de Vos W.M."/>
            <person name="Barrangou R."/>
            <person name="Klaenhammer T.R."/>
            <person name="Caufield P.W."/>
            <person name="Cui Y."/>
            <person name="Zhang H."/>
            <person name="O'Toole P.W."/>
        </authorList>
    </citation>
    <scope>NUCLEOTIDE SEQUENCE [LARGE SCALE GENOMIC DNA]</scope>
    <source>
        <strain evidence="9 10">DSM 14421</strain>
    </source>
</reference>
<dbReference type="Pfam" id="PF00480">
    <property type="entry name" value="ROK"/>
    <property type="match status" value="1"/>
</dbReference>
<evidence type="ECO:0000256" key="6">
    <source>
        <dbReference type="ARBA" id="ARBA00022777"/>
    </source>
</evidence>
<evidence type="ECO:0000313" key="9">
    <source>
        <dbReference type="EMBL" id="KRL64614.1"/>
    </source>
</evidence>
<proteinExistence type="inferred from homology"/>
<sequence length="330" mass="35151">MVKQKRLIGIDLGGTTTKFAFIDKDGNILTKWHIKTDISDHGSHIVPNMIKSISDQMRKEDYNSQDFYGIGMGTPGAVDRDKGTVIGAFNLGWDTLQPVGATLSENLNLPTMIDNDANCAAMGEYWKGAGDKADDVVFVTLGTGVGGGVVTNGHLVHGINGGAGEIGHITVHRNGFLCTCGKRGCLEQYASATGVVKVAKEIAKKFTGKSRIKELIAGDEELTSKMVFFLADNGDILANQIVDRVCSYLGLALSHVGNTLNPENIIIGGGVSNAGNTLLQPTTRYFQENAFPSVRDSTRLKLAQLGNDAGVIGAASLALQFRNNQPLNVK</sequence>
<evidence type="ECO:0000256" key="1">
    <source>
        <dbReference type="ARBA" id="ARBA00006479"/>
    </source>
</evidence>
<dbReference type="PATRIC" id="fig|1423739.3.peg.1180"/>
<evidence type="ECO:0000256" key="7">
    <source>
        <dbReference type="ARBA" id="ARBA00022840"/>
    </source>
</evidence>
<dbReference type="GO" id="GO:0006096">
    <property type="term" value="P:glycolytic process"/>
    <property type="evidence" value="ECO:0007669"/>
    <property type="project" value="InterPro"/>
</dbReference>
<dbReference type="InterPro" id="IPR049874">
    <property type="entry name" value="ROK_cs"/>
</dbReference>
<keyword evidence="4" id="KW-0808">Transferase</keyword>
<protein>
    <recommendedName>
        <fullName evidence="3">Glucokinase</fullName>
        <ecNumber evidence="2">2.7.1.2</ecNumber>
    </recommendedName>
    <alternativeName>
        <fullName evidence="8">Glucose kinase</fullName>
    </alternativeName>
</protein>
<evidence type="ECO:0000256" key="5">
    <source>
        <dbReference type="ARBA" id="ARBA00022741"/>
    </source>
</evidence>
<comment type="similarity">
    <text evidence="1">Belongs to the ROK (NagC/XylR) family.</text>
</comment>
<dbReference type="InterPro" id="IPR000600">
    <property type="entry name" value="ROK"/>
</dbReference>
<dbReference type="EMBL" id="AZEY01000090">
    <property type="protein sequence ID" value="KRL64614.1"/>
    <property type="molecule type" value="Genomic_DNA"/>
</dbReference>
<evidence type="ECO:0000256" key="2">
    <source>
        <dbReference type="ARBA" id="ARBA00012323"/>
    </source>
</evidence>
<dbReference type="Proteomes" id="UP000052013">
    <property type="component" value="Unassembled WGS sequence"/>
</dbReference>
<dbReference type="GO" id="GO:0005524">
    <property type="term" value="F:ATP binding"/>
    <property type="evidence" value="ECO:0007669"/>
    <property type="project" value="UniProtKB-KW"/>
</dbReference>
<dbReference type="EC" id="2.7.1.2" evidence="2"/>
<dbReference type="STRING" id="1423739.FC85_GL001128"/>
<keyword evidence="6 9" id="KW-0418">Kinase</keyword>
<keyword evidence="5" id="KW-0547">Nucleotide-binding</keyword>
<dbReference type="InterPro" id="IPR043129">
    <property type="entry name" value="ATPase_NBD"/>
</dbReference>
<dbReference type="GO" id="GO:0005737">
    <property type="term" value="C:cytoplasm"/>
    <property type="evidence" value="ECO:0007669"/>
    <property type="project" value="InterPro"/>
</dbReference>